<dbReference type="RefSeq" id="WP_145365603.1">
    <property type="nucleotide sequence ID" value="NZ_CP036268.1"/>
</dbReference>
<evidence type="ECO:0000256" key="1">
    <source>
        <dbReference type="SAM" id="Phobius"/>
    </source>
</evidence>
<dbReference type="EMBL" id="CP036268">
    <property type="protein sequence ID" value="QDT39468.1"/>
    <property type="molecule type" value="Genomic_DNA"/>
</dbReference>
<organism evidence="2 3">
    <name type="scientific">Stratiformator vulcanicus</name>
    <dbReference type="NCBI Taxonomy" id="2527980"/>
    <lineage>
        <taxon>Bacteria</taxon>
        <taxon>Pseudomonadati</taxon>
        <taxon>Planctomycetota</taxon>
        <taxon>Planctomycetia</taxon>
        <taxon>Planctomycetales</taxon>
        <taxon>Planctomycetaceae</taxon>
        <taxon>Stratiformator</taxon>
    </lineage>
</organism>
<feature type="transmembrane region" description="Helical" evidence="1">
    <location>
        <begin position="20"/>
        <end position="46"/>
    </location>
</feature>
<name>A0A517R6G3_9PLAN</name>
<dbReference type="OrthoDB" id="7876278at2"/>
<dbReference type="AlphaFoldDB" id="A0A517R6G3"/>
<dbReference type="KEGG" id="svp:Pan189_38760"/>
<keyword evidence="3" id="KW-1185">Reference proteome</keyword>
<sequence>MMIQFDLVGLLFAYIGPGLGAGAVAIVCGFIGSIFLAVFALVWFPLKRLFKAMRRSVGDRAIENDAGAAQPIDPDT</sequence>
<reference evidence="2 3" key="1">
    <citation type="submission" date="2019-02" db="EMBL/GenBank/DDBJ databases">
        <title>Deep-cultivation of Planctomycetes and their phenomic and genomic characterization uncovers novel biology.</title>
        <authorList>
            <person name="Wiegand S."/>
            <person name="Jogler M."/>
            <person name="Boedeker C."/>
            <person name="Pinto D."/>
            <person name="Vollmers J."/>
            <person name="Rivas-Marin E."/>
            <person name="Kohn T."/>
            <person name="Peeters S.H."/>
            <person name="Heuer A."/>
            <person name="Rast P."/>
            <person name="Oberbeckmann S."/>
            <person name="Bunk B."/>
            <person name="Jeske O."/>
            <person name="Meyerdierks A."/>
            <person name="Storesund J.E."/>
            <person name="Kallscheuer N."/>
            <person name="Luecker S."/>
            <person name="Lage O.M."/>
            <person name="Pohl T."/>
            <person name="Merkel B.J."/>
            <person name="Hornburger P."/>
            <person name="Mueller R.-W."/>
            <person name="Bruemmer F."/>
            <person name="Labrenz M."/>
            <person name="Spormann A.M."/>
            <person name="Op den Camp H."/>
            <person name="Overmann J."/>
            <person name="Amann R."/>
            <person name="Jetten M.S.M."/>
            <person name="Mascher T."/>
            <person name="Medema M.H."/>
            <person name="Devos D.P."/>
            <person name="Kaster A.-K."/>
            <person name="Ovreas L."/>
            <person name="Rohde M."/>
            <person name="Galperin M.Y."/>
            <person name="Jogler C."/>
        </authorList>
    </citation>
    <scope>NUCLEOTIDE SEQUENCE [LARGE SCALE GENOMIC DNA]</scope>
    <source>
        <strain evidence="2 3">Pan189</strain>
    </source>
</reference>
<protein>
    <submittedName>
        <fullName evidence="2">Uncharacterized protein</fullName>
    </submittedName>
</protein>
<keyword evidence="1" id="KW-0812">Transmembrane</keyword>
<evidence type="ECO:0000313" key="3">
    <source>
        <dbReference type="Proteomes" id="UP000317318"/>
    </source>
</evidence>
<keyword evidence="1" id="KW-0472">Membrane</keyword>
<evidence type="ECO:0000313" key="2">
    <source>
        <dbReference type="EMBL" id="QDT39468.1"/>
    </source>
</evidence>
<keyword evidence="1" id="KW-1133">Transmembrane helix</keyword>
<dbReference type="Proteomes" id="UP000317318">
    <property type="component" value="Chromosome"/>
</dbReference>
<proteinExistence type="predicted"/>
<gene>
    <name evidence="2" type="ORF">Pan189_38760</name>
</gene>
<accession>A0A517R6G3</accession>